<accession>A0A2T3AG67</accession>
<keyword evidence="1" id="KW-0472">Membrane</keyword>
<evidence type="ECO:0000256" key="1">
    <source>
        <dbReference type="SAM" id="Phobius"/>
    </source>
</evidence>
<keyword evidence="1" id="KW-0812">Transmembrane</keyword>
<reference evidence="2 3" key="1">
    <citation type="journal article" date="2018" name="Mycol. Prog.">
        <title>Coniella lustricola, a new species from submerged detritus.</title>
        <authorList>
            <person name="Raudabaugh D.B."/>
            <person name="Iturriaga T."/>
            <person name="Carver A."/>
            <person name="Mondo S."/>
            <person name="Pangilinan J."/>
            <person name="Lipzen A."/>
            <person name="He G."/>
            <person name="Amirebrahimi M."/>
            <person name="Grigoriev I.V."/>
            <person name="Miller A.N."/>
        </authorList>
    </citation>
    <scope>NUCLEOTIDE SEQUENCE [LARGE SCALE GENOMIC DNA]</scope>
    <source>
        <strain evidence="2 3">B22-T-1</strain>
    </source>
</reference>
<evidence type="ECO:0000313" key="3">
    <source>
        <dbReference type="Proteomes" id="UP000241462"/>
    </source>
</evidence>
<dbReference type="EMBL" id="KZ678393">
    <property type="protein sequence ID" value="PSR97194.1"/>
    <property type="molecule type" value="Genomic_DNA"/>
</dbReference>
<name>A0A2T3AG67_9PEZI</name>
<dbReference type="Proteomes" id="UP000241462">
    <property type="component" value="Unassembled WGS sequence"/>
</dbReference>
<protein>
    <submittedName>
        <fullName evidence="2">Uncharacterized protein</fullName>
    </submittedName>
</protein>
<proteinExistence type="predicted"/>
<dbReference type="InParanoid" id="A0A2T3AG67"/>
<organism evidence="2 3">
    <name type="scientific">Coniella lustricola</name>
    <dbReference type="NCBI Taxonomy" id="2025994"/>
    <lineage>
        <taxon>Eukaryota</taxon>
        <taxon>Fungi</taxon>
        <taxon>Dikarya</taxon>
        <taxon>Ascomycota</taxon>
        <taxon>Pezizomycotina</taxon>
        <taxon>Sordariomycetes</taxon>
        <taxon>Sordariomycetidae</taxon>
        <taxon>Diaporthales</taxon>
        <taxon>Schizoparmaceae</taxon>
        <taxon>Coniella</taxon>
    </lineage>
</organism>
<feature type="transmembrane region" description="Helical" evidence="1">
    <location>
        <begin position="6"/>
        <end position="29"/>
    </location>
</feature>
<keyword evidence="1" id="KW-1133">Transmembrane helix</keyword>
<feature type="transmembrane region" description="Helical" evidence="1">
    <location>
        <begin position="41"/>
        <end position="61"/>
    </location>
</feature>
<gene>
    <name evidence="2" type="ORF">BD289DRAFT_111752</name>
</gene>
<sequence>MTLSDFTISIIFAIFSCLFSCLFSLFSPLLSCFCYVFKDLVWVQLIIILQFSLKSIFLVQLNTNK</sequence>
<dbReference type="AlphaFoldDB" id="A0A2T3AG67"/>
<evidence type="ECO:0000313" key="2">
    <source>
        <dbReference type="EMBL" id="PSR97194.1"/>
    </source>
</evidence>
<keyword evidence="3" id="KW-1185">Reference proteome</keyword>